<reference evidence="2" key="1">
    <citation type="journal article" date="2021" name="PeerJ">
        <title>Extensive microbial diversity within the chicken gut microbiome revealed by metagenomics and culture.</title>
        <authorList>
            <person name="Gilroy R."/>
            <person name="Ravi A."/>
            <person name="Getino M."/>
            <person name="Pursley I."/>
            <person name="Horton D.L."/>
            <person name="Alikhan N.F."/>
            <person name="Baker D."/>
            <person name="Gharbi K."/>
            <person name="Hall N."/>
            <person name="Watson M."/>
            <person name="Adriaenssens E.M."/>
            <person name="Foster-Nyarko E."/>
            <person name="Jarju S."/>
            <person name="Secka A."/>
            <person name="Antonio M."/>
            <person name="Oren A."/>
            <person name="Chaudhuri R.R."/>
            <person name="La Ragione R."/>
            <person name="Hildebrand F."/>
            <person name="Pallen M.J."/>
        </authorList>
    </citation>
    <scope>NUCLEOTIDE SEQUENCE</scope>
    <source>
        <strain evidence="2">ChiGjej4B4-7305</strain>
    </source>
</reference>
<feature type="region of interest" description="Disordered" evidence="1">
    <location>
        <begin position="87"/>
        <end position="112"/>
    </location>
</feature>
<proteinExistence type="predicted"/>
<comment type="caution">
    <text evidence="2">The sequence shown here is derived from an EMBL/GenBank/DDBJ whole genome shotgun (WGS) entry which is preliminary data.</text>
</comment>
<evidence type="ECO:0000313" key="2">
    <source>
        <dbReference type="EMBL" id="HIZ38224.1"/>
    </source>
</evidence>
<reference evidence="2" key="2">
    <citation type="submission" date="2021-04" db="EMBL/GenBank/DDBJ databases">
        <authorList>
            <person name="Gilroy R."/>
        </authorList>
    </citation>
    <scope>NUCLEOTIDE SEQUENCE</scope>
    <source>
        <strain evidence="2">ChiGjej4B4-7305</strain>
    </source>
</reference>
<evidence type="ECO:0000313" key="3">
    <source>
        <dbReference type="Proteomes" id="UP000824037"/>
    </source>
</evidence>
<name>A0A9D2EIG2_9MICO</name>
<dbReference type="EMBL" id="DXBY01000351">
    <property type="protein sequence ID" value="HIZ38224.1"/>
    <property type="molecule type" value="Genomic_DNA"/>
</dbReference>
<sequence length="112" mass="11916">MKRAVWIGLGVVGTLVVLRQVAKANERFGAVAKLTSPAGIADSLTSLAVAAKDLGAQVRSSMAENEAALMEALMPTEEELARARDVRAQRRSAAEQDPFAAGVDFTDDEWSD</sequence>
<evidence type="ECO:0000256" key="1">
    <source>
        <dbReference type="SAM" id="MobiDB-lite"/>
    </source>
</evidence>
<accession>A0A9D2EIG2</accession>
<dbReference type="AlphaFoldDB" id="A0A9D2EIG2"/>
<gene>
    <name evidence="2" type="ORF">H9815_20800</name>
</gene>
<protein>
    <submittedName>
        <fullName evidence="2">Uncharacterized protein</fullName>
    </submittedName>
</protein>
<dbReference type="Proteomes" id="UP000824037">
    <property type="component" value="Unassembled WGS sequence"/>
</dbReference>
<organism evidence="2 3">
    <name type="scientific">Candidatus Ruania gallistercoris</name>
    <dbReference type="NCBI Taxonomy" id="2838746"/>
    <lineage>
        <taxon>Bacteria</taxon>
        <taxon>Bacillati</taxon>
        <taxon>Actinomycetota</taxon>
        <taxon>Actinomycetes</taxon>
        <taxon>Micrococcales</taxon>
        <taxon>Ruaniaceae</taxon>
        <taxon>Ruania</taxon>
    </lineage>
</organism>